<dbReference type="CDD" id="cd00117">
    <property type="entry name" value="TFP"/>
    <property type="match status" value="1"/>
</dbReference>
<dbReference type="GO" id="GO:0035036">
    <property type="term" value="P:sperm-egg recognition"/>
    <property type="evidence" value="ECO:0007669"/>
    <property type="project" value="TreeGrafter"/>
</dbReference>
<feature type="chain" id="PRO_5038388317" description="UPAR/Ly6 domain-containing protein" evidence="10">
    <location>
        <begin position="21"/>
        <end position="130"/>
    </location>
</feature>
<feature type="domain" description="UPAR/Ly6" evidence="11">
    <location>
        <begin position="20"/>
        <end position="102"/>
    </location>
</feature>
<dbReference type="AlphaFoldDB" id="A0A9D3T3X9"/>
<evidence type="ECO:0000259" key="11">
    <source>
        <dbReference type="Pfam" id="PF00021"/>
    </source>
</evidence>
<dbReference type="Proteomes" id="UP001046870">
    <property type="component" value="Chromosome 10"/>
</dbReference>
<comment type="similarity">
    <text evidence="9">Belongs to the SPACA4/bouncer family.</text>
</comment>
<keyword evidence="5" id="KW-0472">Membrane</keyword>
<evidence type="ECO:0000256" key="7">
    <source>
        <dbReference type="ARBA" id="ARBA00023180"/>
    </source>
</evidence>
<evidence type="ECO:0000313" key="12">
    <source>
        <dbReference type="EMBL" id="KAG7469610.1"/>
    </source>
</evidence>
<name>A0A9D3T3X9_MEGAT</name>
<evidence type="ECO:0000256" key="10">
    <source>
        <dbReference type="SAM" id="SignalP"/>
    </source>
</evidence>
<dbReference type="GO" id="GO:0098552">
    <property type="term" value="C:side of membrane"/>
    <property type="evidence" value="ECO:0007669"/>
    <property type="project" value="UniProtKB-KW"/>
</dbReference>
<evidence type="ECO:0000256" key="3">
    <source>
        <dbReference type="ARBA" id="ARBA00022622"/>
    </source>
</evidence>
<dbReference type="GO" id="GO:0005886">
    <property type="term" value="C:plasma membrane"/>
    <property type="evidence" value="ECO:0007669"/>
    <property type="project" value="UniProtKB-SubCell"/>
</dbReference>
<evidence type="ECO:0000256" key="1">
    <source>
        <dbReference type="ARBA" id="ARBA00004609"/>
    </source>
</evidence>
<sequence length="130" mass="13457">MNKLLCGILAVALYFVVAESLSCKSCKVGILGKCLISTTTTCSAAQPNCYTGKAAFPNVTDFLGFYTQGCLDTASCNQTMNGTILGASYTVTRSCCSTDNCTPANSAGAVHLSLTTGAVLLASVWNSLRC</sequence>
<dbReference type="InterPro" id="IPR016054">
    <property type="entry name" value="LY6_UPA_recep-like"/>
</dbReference>
<keyword evidence="2" id="KW-1003">Cell membrane</keyword>
<dbReference type="SUPFAM" id="SSF57302">
    <property type="entry name" value="Snake toxin-like"/>
    <property type="match status" value="1"/>
</dbReference>
<keyword evidence="7" id="KW-0325">Glycoprotein</keyword>
<comment type="caution">
    <text evidence="12">The sequence shown here is derived from an EMBL/GenBank/DDBJ whole genome shotgun (WGS) entry which is preliminary data.</text>
</comment>
<keyword evidence="8" id="KW-0449">Lipoprotein</keyword>
<dbReference type="InterPro" id="IPR046354">
    <property type="entry name" value="SPACA4/Bouncer"/>
</dbReference>
<dbReference type="OrthoDB" id="8835233at2759"/>
<proteinExistence type="inferred from homology"/>
<dbReference type="EMBL" id="JAFDVH010000010">
    <property type="protein sequence ID" value="KAG7469610.1"/>
    <property type="molecule type" value="Genomic_DNA"/>
</dbReference>
<dbReference type="PANTHER" id="PTHR47613:SF1">
    <property type="entry name" value="SPERM ACROSOME MEMBRANE-ASSOCIATED PROTEIN 4"/>
    <property type="match status" value="1"/>
</dbReference>
<dbReference type="InterPro" id="IPR045860">
    <property type="entry name" value="Snake_toxin-like_sf"/>
</dbReference>
<keyword evidence="6" id="KW-1015">Disulfide bond</keyword>
<keyword evidence="3" id="KW-0336">GPI-anchor</keyword>
<dbReference type="Pfam" id="PF00021">
    <property type="entry name" value="UPAR_LY6"/>
    <property type="match status" value="1"/>
</dbReference>
<evidence type="ECO:0000256" key="2">
    <source>
        <dbReference type="ARBA" id="ARBA00022475"/>
    </source>
</evidence>
<dbReference type="PANTHER" id="PTHR47613">
    <property type="entry name" value="SPERM ACROSOME MEMBRANE-ASSOCIATED PROTEIN 4"/>
    <property type="match status" value="1"/>
</dbReference>
<protein>
    <recommendedName>
        <fullName evidence="11">UPAR/Ly6 domain-containing protein</fullName>
    </recommendedName>
</protein>
<evidence type="ECO:0000256" key="6">
    <source>
        <dbReference type="ARBA" id="ARBA00023157"/>
    </source>
</evidence>
<accession>A0A9D3T3X9</accession>
<dbReference type="Gene3D" id="2.10.60.10">
    <property type="entry name" value="CD59"/>
    <property type="match status" value="1"/>
</dbReference>
<evidence type="ECO:0000313" key="13">
    <source>
        <dbReference type="Proteomes" id="UP001046870"/>
    </source>
</evidence>
<feature type="signal peptide" evidence="10">
    <location>
        <begin position="1"/>
        <end position="20"/>
    </location>
</feature>
<organism evidence="12 13">
    <name type="scientific">Megalops atlanticus</name>
    <name type="common">Tarpon</name>
    <name type="synonym">Clupea gigantea</name>
    <dbReference type="NCBI Taxonomy" id="7932"/>
    <lineage>
        <taxon>Eukaryota</taxon>
        <taxon>Metazoa</taxon>
        <taxon>Chordata</taxon>
        <taxon>Craniata</taxon>
        <taxon>Vertebrata</taxon>
        <taxon>Euteleostomi</taxon>
        <taxon>Actinopterygii</taxon>
        <taxon>Neopterygii</taxon>
        <taxon>Teleostei</taxon>
        <taxon>Elopiformes</taxon>
        <taxon>Megalopidae</taxon>
        <taxon>Megalops</taxon>
    </lineage>
</organism>
<evidence type="ECO:0000256" key="4">
    <source>
        <dbReference type="ARBA" id="ARBA00022729"/>
    </source>
</evidence>
<evidence type="ECO:0000256" key="8">
    <source>
        <dbReference type="ARBA" id="ARBA00023288"/>
    </source>
</evidence>
<evidence type="ECO:0000256" key="5">
    <source>
        <dbReference type="ARBA" id="ARBA00023136"/>
    </source>
</evidence>
<reference evidence="12" key="1">
    <citation type="submission" date="2021-01" db="EMBL/GenBank/DDBJ databases">
        <authorList>
            <person name="Zahm M."/>
            <person name="Roques C."/>
            <person name="Cabau C."/>
            <person name="Klopp C."/>
            <person name="Donnadieu C."/>
            <person name="Jouanno E."/>
            <person name="Lampietro C."/>
            <person name="Louis A."/>
            <person name="Herpin A."/>
            <person name="Echchiki A."/>
            <person name="Berthelot C."/>
            <person name="Parey E."/>
            <person name="Roest-Crollius H."/>
            <person name="Braasch I."/>
            <person name="Postlethwait J."/>
            <person name="Bobe J."/>
            <person name="Montfort J."/>
            <person name="Bouchez O."/>
            <person name="Begum T."/>
            <person name="Mejri S."/>
            <person name="Adams A."/>
            <person name="Chen W.-J."/>
            <person name="Guiguen Y."/>
        </authorList>
    </citation>
    <scope>NUCLEOTIDE SEQUENCE</scope>
    <source>
        <strain evidence="12">YG-15Mar2019-1</strain>
        <tissue evidence="12">Brain</tissue>
    </source>
</reference>
<keyword evidence="4 10" id="KW-0732">Signal</keyword>
<keyword evidence="13" id="KW-1185">Reference proteome</keyword>
<evidence type="ECO:0000256" key="9">
    <source>
        <dbReference type="ARBA" id="ARBA00029446"/>
    </source>
</evidence>
<gene>
    <name evidence="12" type="ORF">MATL_G00130750</name>
</gene>
<comment type="subcellular location">
    <subcellularLocation>
        <location evidence="1">Cell membrane</location>
        <topology evidence="1">Lipid-anchor</topology>
        <topology evidence="1">GPI-anchor</topology>
    </subcellularLocation>
</comment>